<dbReference type="Gene3D" id="3.50.80.20">
    <property type="entry name" value="D-Ala-D-Ala carboxypeptidase C, peptidase S13"/>
    <property type="match status" value="1"/>
</dbReference>
<dbReference type="Pfam" id="PF02113">
    <property type="entry name" value="Peptidase_S13"/>
    <property type="match status" value="1"/>
</dbReference>
<dbReference type="InterPro" id="IPR000667">
    <property type="entry name" value="Peptidase_S13"/>
</dbReference>
<keyword evidence="2 3" id="KW-0378">Hydrolase</keyword>
<comment type="similarity">
    <text evidence="1">Belongs to the peptidase S13 family.</text>
</comment>
<dbReference type="GO" id="GO:0006508">
    <property type="term" value="P:proteolysis"/>
    <property type="evidence" value="ECO:0007669"/>
    <property type="project" value="InterPro"/>
</dbReference>
<dbReference type="PANTHER" id="PTHR30023">
    <property type="entry name" value="D-ALANYL-D-ALANINE CARBOXYPEPTIDASE"/>
    <property type="match status" value="1"/>
</dbReference>
<dbReference type="RefSeq" id="WP_167834631.1">
    <property type="nucleotide sequence ID" value="NZ_JAAVUM010000034.1"/>
</dbReference>
<sequence length="496" mass="54254">MNKKLKQKTTIITLFPLVLILAIIPFFHTEEPPAKAVEPAGELSAEIRKLIEDEPVLDGALAGISIRSADDGELLYEHNADTRLQPASVLKLVTAAAALSVLGEEHRFTTEVLSDGTLDGGTLEGDLYLKGMGDPTLLPADFDAMAKELKERGIKKVTGDLVADDSWFDDIRYSEDLTWNDEHQYYGSQVSALTVSPNQDFDAGTVIVNILPGQKGRSAVISLEPDTDYVTIINESVTVDPEGKQDIHIEREHGTNTIRITGSIPADSNKLREWVAVWEPSLFAGSVFKKSLEEQGIKVVGKIKNGHVTDTMTGMISHKSMPLEELLIPFMKLSNNGHAEVLVKEMGKVVHDEGSWEKGLEVMGVALGDYGIDTSRLVLRDGSGISHANLIPANEVSKLLHLVQKEEWFPAFYSALPVAGSKDRMVGGTMRNRLKEEQLKDRVSAKTGTLTGVSTLAGYVKSGSGDTLIFTIMLNNLLDDREGRKVEDQIVRIISK</sequence>
<reference evidence="3 4" key="1">
    <citation type="submission" date="2020-03" db="EMBL/GenBank/DDBJ databases">
        <authorList>
            <person name="Sun Q."/>
        </authorList>
    </citation>
    <scope>NUCLEOTIDE SEQUENCE [LARGE SCALE GENOMIC DNA]</scope>
    <source>
        <strain evidence="3 4">KACC 21451</strain>
    </source>
</reference>
<dbReference type="GO" id="GO:0000270">
    <property type="term" value="P:peptidoglycan metabolic process"/>
    <property type="evidence" value="ECO:0007669"/>
    <property type="project" value="TreeGrafter"/>
</dbReference>
<keyword evidence="3" id="KW-0121">Carboxypeptidase</keyword>
<proteinExistence type="inferred from homology"/>
<dbReference type="SUPFAM" id="SSF56601">
    <property type="entry name" value="beta-lactamase/transpeptidase-like"/>
    <property type="match status" value="1"/>
</dbReference>
<dbReference type="NCBIfam" id="TIGR00666">
    <property type="entry name" value="PBP4"/>
    <property type="match status" value="1"/>
</dbReference>
<evidence type="ECO:0000313" key="4">
    <source>
        <dbReference type="Proteomes" id="UP000587942"/>
    </source>
</evidence>
<protein>
    <submittedName>
        <fullName evidence="3">D-alanyl-D-alanine carboxypeptidase/D-alanyl-D-alanine-endopeptidase</fullName>
        <ecNumber evidence="3">3.4.16.4</ecNumber>
    </submittedName>
</protein>
<organism evidence="3 4">
    <name type="scientific">Mesobacillus selenatarsenatis</name>
    <dbReference type="NCBI Taxonomy" id="388741"/>
    <lineage>
        <taxon>Bacteria</taxon>
        <taxon>Bacillati</taxon>
        <taxon>Bacillota</taxon>
        <taxon>Bacilli</taxon>
        <taxon>Bacillales</taxon>
        <taxon>Bacillaceae</taxon>
        <taxon>Mesobacillus</taxon>
    </lineage>
</organism>
<comment type="caution">
    <text evidence="3">The sequence shown here is derived from an EMBL/GenBank/DDBJ whole genome shotgun (WGS) entry which is preliminary data.</text>
</comment>
<evidence type="ECO:0000256" key="1">
    <source>
        <dbReference type="ARBA" id="ARBA00006096"/>
    </source>
</evidence>
<dbReference type="AlphaFoldDB" id="A0A846TIH7"/>
<dbReference type="InterPro" id="IPR012338">
    <property type="entry name" value="Beta-lactam/transpept-like"/>
</dbReference>
<dbReference type="EMBL" id="JAAVUM010000034">
    <property type="protein sequence ID" value="NKE08283.1"/>
    <property type="molecule type" value="Genomic_DNA"/>
</dbReference>
<dbReference type="Proteomes" id="UP000587942">
    <property type="component" value="Unassembled WGS sequence"/>
</dbReference>
<keyword evidence="3" id="KW-0645">Protease</keyword>
<accession>A0A846TIH7</accession>
<dbReference type="PANTHER" id="PTHR30023:SF0">
    <property type="entry name" value="PENICILLIN-SENSITIVE CARBOXYPEPTIDASE A"/>
    <property type="match status" value="1"/>
</dbReference>
<name>A0A846TIH7_9BACI</name>
<dbReference type="Gene3D" id="3.40.710.10">
    <property type="entry name" value="DD-peptidase/beta-lactamase superfamily"/>
    <property type="match status" value="1"/>
</dbReference>
<dbReference type="GO" id="GO:0009002">
    <property type="term" value="F:serine-type D-Ala-D-Ala carboxypeptidase activity"/>
    <property type="evidence" value="ECO:0007669"/>
    <property type="project" value="UniProtKB-EC"/>
</dbReference>
<dbReference type="PRINTS" id="PR00922">
    <property type="entry name" value="DADACBPTASE3"/>
</dbReference>
<dbReference type="EC" id="3.4.16.4" evidence="3"/>
<gene>
    <name evidence="3" type="primary">dacB</name>
    <name evidence="3" type="ORF">GWK17_22890</name>
</gene>
<evidence type="ECO:0000313" key="3">
    <source>
        <dbReference type="EMBL" id="NKE08283.1"/>
    </source>
</evidence>
<evidence type="ECO:0000256" key="2">
    <source>
        <dbReference type="ARBA" id="ARBA00022801"/>
    </source>
</evidence>